<dbReference type="InterPro" id="IPR013783">
    <property type="entry name" value="Ig-like_fold"/>
</dbReference>
<feature type="compositionally biased region" description="Polar residues" evidence="1">
    <location>
        <begin position="1"/>
        <end position="10"/>
    </location>
</feature>
<gene>
    <name evidence="3" type="ORF">PROFUN_04713</name>
</gene>
<dbReference type="SUPFAM" id="SSF81296">
    <property type="entry name" value="E set domains"/>
    <property type="match status" value="1"/>
</dbReference>
<dbReference type="EMBL" id="MDYQ01000094">
    <property type="protein sequence ID" value="PRP82850.1"/>
    <property type="molecule type" value="Genomic_DNA"/>
</dbReference>
<evidence type="ECO:0000313" key="3">
    <source>
        <dbReference type="EMBL" id="PRP82850.1"/>
    </source>
</evidence>
<reference evidence="3 4" key="1">
    <citation type="journal article" date="2018" name="Genome Biol. Evol.">
        <title>Multiple Roots of Fruiting Body Formation in Amoebozoa.</title>
        <authorList>
            <person name="Hillmann F."/>
            <person name="Forbes G."/>
            <person name="Novohradska S."/>
            <person name="Ferling I."/>
            <person name="Riege K."/>
            <person name="Groth M."/>
            <person name="Westermann M."/>
            <person name="Marz M."/>
            <person name="Spaller T."/>
            <person name="Winckler T."/>
            <person name="Schaap P."/>
            <person name="Glockner G."/>
        </authorList>
    </citation>
    <scope>NUCLEOTIDE SEQUENCE [LARGE SCALE GENOMIC DNA]</scope>
    <source>
        <strain evidence="3 4">Jena</strain>
    </source>
</reference>
<evidence type="ECO:0000313" key="4">
    <source>
        <dbReference type="Proteomes" id="UP000241769"/>
    </source>
</evidence>
<dbReference type="InterPro" id="IPR014756">
    <property type="entry name" value="Ig_E-set"/>
</dbReference>
<keyword evidence="4" id="KW-1185">Reference proteome</keyword>
<dbReference type="AlphaFoldDB" id="A0A2P6NFW5"/>
<dbReference type="InterPro" id="IPR002909">
    <property type="entry name" value="IPT_dom"/>
</dbReference>
<feature type="region of interest" description="Disordered" evidence="1">
    <location>
        <begin position="1"/>
        <end position="23"/>
    </location>
</feature>
<evidence type="ECO:0000259" key="2">
    <source>
        <dbReference type="Pfam" id="PF01833"/>
    </source>
</evidence>
<organism evidence="3 4">
    <name type="scientific">Planoprotostelium fungivorum</name>
    <dbReference type="NCBI Taxonomy" id="1890364"/>
    <lineage>
        <taxon>Eukaryota</taxon>
        <taxon>Amoebozoa</taxon>
        <taxon>Evosea</taxon>
        <taxon>Variosea</taxon>
        <taxon>Cavosteliida</taxon>
        <taxon>Cavosteliaceae</taxon>
        <taxon>Planoprotostelium</taxon>
    </lineage>
</organism>
<sequence>MDNAEESPSLQDERLRNDYDGPTVLVPPGEGLFRILQQPADKQRKSYKNENRYLLPNPMVICPIQTIPPFVNGIVAVKLIYENQHVPDPPIQQNLLHGNLIRELDVNEKRACFVLKCLGTSDGQRFKLNFKVLYTKVGDQDNILYEEQLDSQPFVVTSNKKKQPINKPIIQDLKPAFGSNDTETEVWIKGSQFTDKAGMTVKFGGYEARVIDAEDNLITCLAPSRLDLQHETKVSVEVSNYHPNEGVIAGDKNLEFVYLNERG</sequence>
<dbReference type="Proteomes" id="UP000241769">
    <property type="component" value="Unassembled WGS sequence"/>
</dbReference>
<protein>
    <recommendedName>
        <fullName evidence="2">IPT/TIG domain-containing protein</fullName>
    </recommendedName>
</protein>
<proteinExistence type="predicted"/>
<dbReference type="Gene3D" id="2.60.40.10">
    <property type="entry name" value="Immunoglobulins"/>
    <property type="match status" value="1"/>
</dbReference>
<name>A0A2P6NFW5_9EUKA</name>
<dbReference type="Pfam" id="PF01833">
    <property type="entry name" value="TIG"/>
    <property type="match status" value="1"/>
</dbReference>
<accession>A0A2P6NFW5</accession>
<dbReference type="InParanoid" id="A0A2P6NFW5"/>
<feature type="domain" description="IPT/TIG" evidence="2">
    <location>
        <begin position="168"/>
        <end position="240"/>
    </location>
</feature>
<comment type="caution">
    <text evidence="3">The sequence shown here is derived from an EMBL/GenBank/DDBJ whole genome shotgun (WGS) entry which is preliminary data.</text>
</comment>
<dbReference type="CDD" id="cd00102">
    <property type="entry name" value="IPT"/>
    <property type="match status" value="1"/>
</dbReference>
<dbReference type="OrthoDB" id="10621657at2759"/>
<evidence type="ECO:0000256" key="1">
    <source>
        <dbReference type="SAM" id="MobiDB-lite"/>
    </source>
</evidence>